<proteinExistence type="predicted"/>
<dbReference type="GeneID" id="59330674"/>
<dbReference type="AlphaFoldDB" id="A0A8H6FAM7"/>
<dbReference type="Proteomes" id="UP000593566">
    <property type="component" value="Unassembled WGS sequence"/>
</dbReference>
<evidence type="ECO:0000313" key="3">
    <source>
        <dbReference type="EMBL" id="KAF6221405.1"/>
    </source>
</evidence>
<sequence length="465" mass="52135">MRERDGESGGENEVFSLQKAIMPENESEDVIMTDQAPIEGKGQSQQSDDTPDLQITSVRALRSASKRQKKTVENGKLKGEGFEAKAGSVEENLPNAALQLQSCQSNLEDAEKKLAASKEALKNTKAQLQSKKKDLAACKRKLKTSKHVGRDLKANNRDLQDCFTASQVELCKCKDDLFRMQTVTQIPDSAIVKRFECLSQQIVHWIDTQVAIFEKARPEANPDQIFLVGEDKYATTFLRLHPGAGEHLARYLIHRSLQDNVFGQKVYFWGLPEETAQLLWKAEQKMAEVEPPRDSVTIASWRSETLKALAKTTECADYGKKRAQDFNSHLFKELGKTFPFIFSSREAHATFYDQVLLPAVKLANMIRISTSNYVFSIPESPITEFKPVTTDLVKVHKMIDSKSGRQLKPDSAVVADKDGFIAEIIICLEPGLYRVIKGKETTLRQETLLVELKSPLLAKRSKASA</sequence>
<organism evidence="3 4">
    <name type="scientific">Letharia lupina</name>
    <dbReference type="NCBI Taxonomy" id="560253"/>
    <lineage>
        <taxon>Eukaryota</taxon>
        <taxon>Fungi</taxon>
        <taxon>Dikarya</taxon>
        <taxon>Ascomycota</taxon>
        <taxon>Pezizomycotina</taxon>
        <taxon>Lecanoromycetes</taxon>
        <taxon>OSLEUM clade</taxon>
        <taxon>Lecanoromycetidae</taxon>
        <taxon>Lecanorales</taxon>
        <taxon>Lecanorineae</taxon>
        <taxon>Parmeliaceae</taxon>
        <taxon>Letharia</taxon>
    </lineage>
</organism>
<keyword evidence="4" id="KW-1185">Reference proteome</keyword>
<gene>
    <name evidence="3" type="ORF">HO133_002260</name>
</gene>
<evidence type="ECO:0000256" key="1">
    <source>
        <dbReference type="SAM" id="Coils"/>
    </source>
</evidence>
<accession>A0A8H6FAM7</accession>
<dbReference type="SUPFAM" id="SSF57997">
    <property type="entry name" value="Tropomyosin"/>
    <property type="match status" value="1"/>
</dbReference>
<reference evidence="3 4" key="1">
    <citation type="journal article" date="2020" name="Genomics">
        <title>Complete, high-quality genomes from long-read metagenomic sequencing of two wolf lichen thalli reveals enigmatic genome architecture.</title>
        <authorList>
            <person name="McKenzie S.K."/>
            <person name="Walston R.F."/>
            <person name="Allen J.L."/>
        </authorList>
    </citation>
    <scope>NUCLEOTIDE SEQUENCE [LARGE SCALE GENOMIC DNA]</scope>
    <source>
        <strain evidence="3">WasteWater1</strain>
    </source>
</reference>
<evidence type="ECO:0000256" key="2">
    <source>
        <dbReference type="SAM" id="MobiDB-lite"/>
    </source>
</evidence>
<feature type="region of interest" description="Disordered" evidence="2">
    <location>
        <begin position="1"/>
        <end position="53"/>
    </location>
</feature>
<dbReference type="EMBL" id="JACCJB010000014">
    <property type="protein sequence ID" value="KAF6221405.1"/>
    <property type="molecule type" value="Genomic_DNA"/>
</dbReference>
<comment type="caution">
    <text evidence="3">The sequence shown here is derived from an EMBL/GenBank/DDBJ whole genome shotgun (WGS) entry which is preliminary data.</text>
</comment>
<evidence type="ECO:0000313" key="4">
    <source>
        <dbReference type="Proteomes" id="UP000593566"/>
    </source>
</evidence>
<dbReference type="RefSeq" id="XP_037150840.1">
    <property type="nucleotide sequence ID" value="XM_037293187.1"/>
</dbReference>
<feature type="coiled-coil region" evidence="1">
    <location>
        <begin position="93"/>
        <end position="141"/>
    </location>
</feature>
<protein>
    <submittedName>
        <fullName evidence="3">Uncharacterized protein</fullName>
    </submittedName>
</protein>
<feature type="compositionally biased region" description="Polar residues" evidence="2">
    <location>
        <begin position="42"/>
        <end position="53"/>
    </location>
</feature>
<name>A0A8H6FAM7_9LECA</name>
<keyword evidence="1" id="KW-0175">Coiled coil</keyword>